<keyword evidence="3" id="KW-0732">Signal</keyword>
<sequence>MAFRFILVLGFVAVFADSVVTHHAHSYQHHHGPVEGPAHEVQFVDKHGHHHVDYVAHPKYGFAYGVEDHHTGDFKSQKEHRDGKNVAGEYSLKEPGGNVRTVKYHADKDGFHAIVHNSAGNDHSVPHTHSHY</sequence>
<protein>
    <submittedName>
        <fullName evidence="5">Cuticle protein 19-like</fullName>
    </submittedName>
</protein>
<proteinExistence type="predicted"/>
<gene>
    <name evidence="5" type="primary">LOC107270490</name>
</gene>
<evidence type="ECO:0000256" key="3">
    <source>
        <dbReference type="SAM" id="SignalP"/>
    </source>
</evidence>
<evidence type="ECO:0000256" key="1">
    <source>
        <dbReference type="ARBA" id="ARBA00022460"/>
    </source>
</evidence>
<feature type="signal peptide" evidence="3">
    <location>
        <begin position="1"/>
        <end position="16"/>
    </location>
</feature>
<accession>A0AAJ7C3H0</accession>
<evidence type="ECO:0000313" key="4">
    <source>
        <dbReference type="Proteomes" id="UP000694920"/>
    </source>
</evidence>
<dbReference type="GeneID" id="107270490"/>
<dbReference type="AlphaFoldDB" id="A0AAJ7C3H0"/>
<dbReference type="Pfam" id="PF00379">
    <property type="entry name" value="Chitin_bind_4"/>
    <property type="match status" value="1"/>
</dbReference>
<dbReference type="KEGG" id="ccin:107270490"/>
<keyword evidence="4" id="KW-1185">Reference proteome</keyword>
<dbReference type="GO" id="GO:0005615">
    <property type="term" value="C:extracellular space"/>
    <property type="evidence" value="ECO:0007669"/>
    <property type="project" value="TreeGrafter"/>
</dbReference>
<dbReference type="PANTHER" id="PTHR12236:SF80">
    <property type="entry name" value="CUTICULAR PROTEIN 62BC, ISOFORM A"/>
    <property type="match status" value="1"/>
</dbReference>
<dbReference type="InterPro" id="IPR000618">
    <property type="entry name" value="Insect_cuticle"/>
</dbReference>
<name>A0AAJ7C3H0_CEPCN</name>
<reference evidence="5" key="1">
    <citation type="submission" date="2025-08" db="UniProtKB">
        <authorList>
            <consortium name="RefSeq"/>
        </authorList>
    </citation>
    <scope>IDENTIFICATION</scope>
</reference>
<dbReference type="InterPro" id="IPR051217">
    <property type="entry name" value="Insect_Cuticle_Struc_Prot"/>
</dbReference>
<dbReference type="PANTHER" id="PTHR12236">
    <property type="entry name" value="STRUCTURAL CONTITUENT OF CUTICLE"/>
    <property type="match status" value="1"/>
</dbReference>
<evidence type="ECO:0000313" key="5">
    <source>
        <dbReference type="RefSeq" id="XP_015601037.1"/>
    </source>
</evidence>
<dbReference type="PROSITE" id="PS51155">
    <property type="entry name" value="CHIT_BIND_RR_2"/>
    <property type="match status" value="1"/>
</dbReference>
<dbReference type="PRINTS" id="PR00947">
    <property type="entry name" value="CUTICLE"/>
</dbReference>
<organism evidence="4 5">
    <name type="scientific">Cephus cinctus</name>
    <name type="common">Wheat stem sawfly</name>
    <dbReference type="NCBI Taxonomy" id="211228"/>
    <lineage>
        <taxon>Eukaryota</taxon>
        <taxon>Metazoa</taxon>
        <taxon>Ecdysozoa</taxon>
        <taxon>Arthropoda</taxon>
        <taxon>Hexapoda</taxon>
        <taxon>Insecta</taxon>
        <taxon>Pterygota</taxon>
        <taxon>Neoptera</taxon>
        <taxon>Endopterygota</taxon>
        <taxon>Hymenoptera</taxon>
        <taxon>Cephoidea</taxon>
        <taxon>Cephidae</taxon>
        <taxon>Cephus</taxon>
    </lineage>
</organism>
<dbReference type="GO" id="GO:0042302">
    <property type="term" value="F:structural constituent of cuticle"/>
    <property type="evidence" value="ECO:0007669"/>
    <property type="project" value="UniProtKB-UniRule"/>
</dbReference>
<evidence type="ECO:0000256" key="2">
    <source>
        <dbReference type="PROSITE-ProRule" id="PRU00497"/>
    </source>
</evidence>
<keyword evidence="1 2" id="KW-0193">Cuticle</keyword>
<dbReference type="RefSeq" id="XP_015601037.1">
    <property type="nucleotide sequence ID" value="XM_015745551.2"/>
</dbReference>
<dbReference type="Proteomes" id="UP000694920">
    <property type="component" value="Unplaced"/>
</dbReference>
<dbReference type="GO" id="GO:0031012">
    <property type="term" value="C:extracellular matrix"/>
    <property type="evidence" value="ECO:0007669"/>
    <property type="project" value="TreeGrafter"/>
</dbReference>
<feature type="chain" id="PRO_5042496826" evidence="3">
    <location>
        <begin position="17"/>
        <end position="132"/>
    </location>
</feature>